<evidence type="ECO:0000313" key="5">
    <source>
        <dbReference type="EMBL" id="ASJ57275.1"/>
    </source>
</evidence>
<evidence type="ECO:0000256" key="3">
    <source>
        <dbReference type="ARBA" id="ARBA00023163"/>
    </source>
</evidence>
<dbReference type="PROSITE" id="PS00041">
    <property type="entry name" value="HTH_ARAC_FAMILY_1"/>
    <property type="match status" value="1"/>
</dbReference>
<reference evidence="5 6" key="1">
    <citation type="submission" date="2016-11" db="EMBL/GenBank/DDBJ databases">
        <authorList>
            <person name="Jaros S."/>
            <person name="Januszkiewicz K."/>
            <person name="Wedrychowicz H."/>
        </authorList>
    </citation>
    <scope>NUCLEOTIDE SEQUENCE [LARGE SCALE GENOMIC DNA]</scope>
    <source>
        <strain evidence="5 6">NF2</strain>
    </source>
</reference>
<dbReference type="Gene3D" id="1.10.10.60">
    <property type="entry name" value="Homeodomain-like"/>
    <property type="match status" value="2"/>
</dbReference>
<keyword evidence="2" id="KW-0238">DNA-binding</keyword>
<dbReference type="Pfam" id="PF14526">
    <property type="entry name" value="Cass2"/>
    <property type="match status" value="1"/>
</dbReference>
<dbReference type="PANTHER" id="PTHR47504:SF5">
    <property type="entry name" value="RIGHT ORIGIN-BINDING PROTEIN"/>
    <property type="match status" value="1"/>
</dbReference>
<dbReference type="KEGG" id="bfm:BP422_29475"/>
<dbReference type="PANTHER" id="PTHR47504">
    <property type="entry name" value="RIGHT ORIGIN-BINDING PROTEIN"/>
    <property type="match status" value="1"/>
</dbReference>
<evidence type="ECO:0000256" key="2">
    <source>
        <dbReference type="ARBA" id="ARBA00023125"/>
    </source>
</evidence>
<dbReference type="InterPro" id="IPR018062">
    <property type="entry name" value="HTH_AraC-typ_CS"/>
</dbReference>
<keyword evidence="1" id="KW-0805">Transcription regulation</keyword>
<dbReference type="InterPro" id="IPR009057">
    <property type="entry name" value="Homeodomain-like_sf"/>
</dbReference>
<dbReference type="InterPro" id="IPR010499">
    <property type="entry name" value="AraC_E-bd"/>
</dbReference>
<keyword evidence="3" id="KW-0804">Transcription</keyword>
<dbReference type="InterPro" id="IPR011256">
    <property type="entry name" value="Reg_factor_effector_dom_sf"/>
</dbReference>
<dbReference type="SUPFAM" id="SSF46689">
    <property type="entry name" value="Homeodomain-like"/>
    <property type="match status" value="2"/>
</dbReference>
<dbReference type="EMBL" id="CP018145">
    <property type="protein sequence ID" value="ASJ57275.1"/>
    <property type="molecule type" value="Genomic_DNA"/>
</dbReference>
<dbReference type="Proteomes" id="UP000197781">
    <property type="component" value="Chromosome"/>
</dbReference>
<protein>
    <submittedName>
        <fullName evidence="5">AraC family transcriptional regulator</fullName>
    </submittedName>
</protein>
<dbReference type="InterPro" id="IPR050959">
    <property type="entry name" value="MarA-like"/>
</dbReference>
<dbReference type="SMART" id="SM00342">
    <property type="entry name" value="HTH_ARAC"/>
    <property type="match status" value="1"/>
</dbReference>
<dbReference type="InterPro" id="IPR018060">
    <property type="entry name" value="HTH_AraC"/>
</dbReference>
<sequence length="289" mass="33253">MDTYKRIQDAIDYVEEHLQEEMNITDIASRAHFSAFHFQRLFQAISGFSVQEYIRKRRLSEAALALKQTSDNVLEIAVAYQYQSQEALTRAFEKQFGITPGRYRKENQSLPYQAKMDFLTFRQTIKGEITMNKPTITTLDEILIIGRRYRTSLQDEKYFTDIPGFYQAFGSNQDFLRIPNKAAADMSYGISCEFEDDGSFSFVVGEAVHGFPEELPEGFISLALPSGKYAEFKVNGDVDIVQNARRYIYGTWLPNSNYERGEGPDFEVTDVWGSRFPDAIKMSIYIPLK</sequence>
<dbReference type="SMART" id="SM00871">
    <property type="entry name" value="AraC_E_bind"/>
    <property type="match status" value="1"/>
</dbReference>
<feature type="domain" description="HTH araC/xylS-type" evidence="4">
    <location>
        <begin position="8"/>
        <end position="106"/>
    </location>
</feature>
<evidence type="ECO:0000256" key="1">
    <source>
        <dbReference type="ARBA" id="ARBA00023015"/>
    </source>
</evidence>
<accession>A0A220MR59</accession>
<dbReference type="AlphaFoldDB" id="A0A220MR59"/>
<dbReference type="Pfam" id="PF12833">
    <property type="entry name" value="HTH_18"/>
    <property type="match status" value="1"/>
</dbReference>
<gene>
    <name evidence="5" type="ORF">BP422_29475</name>
</gene>
<evidence type="ECO:0000259" key="4">
    <source>
        <dbReference type="PROSITE" id="PS01124"/>
    </source>
</evidence>
<dbReference type="GO" id="GO:0043565">
    <property type="term" value="F:sequence-specific DNA binding"/>
    <property type="evidence" value="ECO:0007669"/>
    <property type="project" value="InterPro"/>
</dbReference>
<dbReference type="SUPFAM" id="SSF55136">
    <property type="entry name" value="Probable bacterial effector-binding domain"/>
    <property type="match status" value="1"/>
</dbReference>
<name>A0A220MR59_9BACL</name>
<organism evidence="5 6">
    <name type="scientific">Brevibacillus formosus</name>
    <dbReference type="NCBI Taxonomy" id="54913"/>
    <lineage>
        <taxon>Bacteria</taxon>
        <taxon>Bacillati</taxon>
        <taxon>Bacillota</taxon>
        <taxon>Bacilli</taxon>
        <taxon>Bacillales</taxon>
        <taxon>Paenibacillaceae</taxon>
        <taxon>Brevibacillus</taxon>
    </lineage>
</organism>
<dbReference type="Gene3D" id="3.20.80.10">
    <property type="entry name" value="Regulatory factor, effector binding domain"/>
    <property type="match status" value="1"/>
</dbReference>
<dbReference type="GO" id="GO:0003700">
    <property type="term" value="F:DNA-binding transcription factor activity"/>
    <property type="evidence" value="ECO:0007669"/>
    <property type="project" value="InterPro"/>
</dbReference>
<evidence type="ECO:0000313" key="6">
    <source>
        <dbReference type="Proteomes" id="UP000197781"/>
    </source>
</evidence>
<dbReference type="RefSeq" id="WP_088910730.1">
    <property type="nucleotide sequence ID" value="NZ_CP018145.1"/>
</dbReference>
<dbReference type="InterPro" id="IPR029441">
    <property type="entry name" value="Cass2"/>
</dbReference>
<proteinExistence type="predicted"/>
<dbReference type="PROSITE" id="PS01124">
    <property type="entry name" value="HTH_ARAC_FAMILY_2"/>
    <property type="match status" value="1"/>
</dbReference>